<evidence type="ECO:0000313" key="2">
    <source>
        <dbReference type="Proteomes" id="UP000299102"/>
    </source>
</evidence>
<dbReference type="AlphaFoldDB" id="A0A4C1YWV4"/>
<keyword evidence="2" id="KW-1185">Reference proteome</keyword>
<organism evidence="1 2">
    <name type="scientific">Eumeta variegata</name>
    <name type="common">Bagworm moth</name>
    <name type="synonym">Eumeta japonica</name>
    <dbReference type="NCBI Taxonomy" id="151549"/>
    <lineage>
        <taxon>Eukaryota</taxon>
        <taxon>Metazoa</taxon>
        <taxon>Ecdysozoa</taxon>
        <taxon>Arthropoda</taxon>
        <taxon>Hexapoda</taxon>
        <taxon>Insecta</taxon>
        <taxon>Pterygota</taxon>
        <taxon>Neoptera</taxon>
        <taxon>Endopterygota</taxon>
        <taxon>Lepidoptera</taxon>
        <taxon>Glossata</taxon>
        <taxon>Ditrysia</taxon>
        <taxon>Tineoidea</taxon>
        <taxon>Psychidae</taxon>
        <taxon>Oiketicinae</taxon>
        <taxon>Eumeta</taxon>
    </lineage>
</organism>
<evidence type="ECO:0000313" key="1">
    <source>
        <dbReference type="EMBL" id="GBP79139.1"/>
    </source>
</evidence>
<reference evidence="1 2" key="1">
    <citation type="journal article" date="2019" name="Commun. Biol.">
        <title>The bagworm genome reveals a unique fibroin gene that provides high tensile strength.</title>
        <authorList>
            <person name="Kono N."/>
            <person name="Nakamura H."/>
            <person name="Ohtoshi R."/>
            <person name="Tomita M."/>
            <person name="Numata K."/>
            <person name="Arakawa K."/>
        </authorList>
    </citation>
    <scope>NUCLEOTIDE SEQUENCE [LARGE SCALE GENOMIC DNA]</scope>
</reference>
<proteinExistence type="predicted"/>
<gene>
    <name evidence="1" type="ORF">EVAR_100101_1</name>
</gene>
<dbReference type="Proteomes" id="UP000299102">
    <property type="component" value="Unassembled WGS sequence"/>
</dbReference>
<sequence>MLSVECGLETEINMKVQSRDDKSTSDMVNLCLGHEFSRRSNEDREWLSTTGTHMGIEVAKDYDLRGENLLEHVVKHYLEAHNEYMYCGVTVTSSVNISKVEKVVIAIHAYQYNAQVSDFKDTGVPGAGVLPDIQTYTDIRVSAKKSWAGCAVSKPQGGGGRCLGEIGSLSVCPFDSSRQLSGYVLSPEYDHHLPVIPRLSLSFAPFPGGYGMRLRAPRSVKTELYLRRPTSAALFALEIHNNVIKAARPSVVIGRPP</sequence>
<name>A0A4C1YWV4_EUMVA</name>
<accession>A0A4C1YWV4</accession>
<dbReference type="EMBL" id="BGZK01001402">
    <property type="protein sequence ID" value="GBP79139.1"/>
    <property type="molecule type" value="Genomic_DNA"/>
</dbReference>
<protein>
    <submittedName>
        <fullName evidence="1">Uncharacterized protein</fullName>
    </submittedName>
</protein>
<comment type="caution">
    <text evidence="1">The sequence shown here is derived from an EMBL/GenBank/DDBJ whole genome shotgun (WGS) entry which is preliminary data.</text>
</comment>